<dbReference type="InterPro" id="IPR003593">
    <property type="entry name" value="AAA+_ATPase"/>
</dbReference>
<comment type="caution">
    <text evidence="12">The sequence shown here is derived from an EMBL/GenBank/DDBJ whole genome shotgun (WGS) entry which is preliminary data.</text>
</comment>
<dbReference type="CDD" id="cd18548">
    <property type="entry name" value="ABC_6TM_Tm287_like"/>
    <property type="match status" value="1"/>
</dbReference>
<dbReference type="InterPro" id="IPR036640">
    <property type="entry name" value="ABC1_TM_sf"/>
</dbReference>
<dbReference type="PANTHER" id="PTHR43394">
    <property type="entry name" value="ATP-DEPENDENT PERMEASE MDL1, MITOCHONDRIAL"/>
    <property type="match status" value="1"/>
</dbReference>
<evidence type="ECO:0000256" key="6">
    <source>
        <dbReference type="ARBA" id="ARBA00022840"/>
    </source>
</evidence>
<protein>
    <submittedName>
        <fullName evidence="12">ABC transporter ATP-binding protein</fullName>
    </submittedName>
</protein>
<keyword evidence="8 9" id="KW-0472">Membrane</keyword>
<name>A0A9D1DXJ3_9FIRM</name>
<dbReference type="SUPFAM" id="SSF90123">
    <property type="entry name" value="ABC transporter transmembrane region"/>
    <property type="match status" value="1"/>
</dbReference>
<dbReference type="PANTHER" id="PTHR43394:SF1">
    <property type="entry name" value="ATP-BINDING CASSETTE SUB-FAMILY B MEMBER 10, MITOCHONDRIAL"/>
    <property type="match status" value="1"/>
</dbReference>
<keyword evidence="5" id="KW-0547">Nucleotide-binding</keyword>
<gene>
    <name evidence="12" type="ORF">IAB37_04680</name>
</gene>
<dbReference type="Gene3D" id="3.40.50.300">
    <property type="entry name" value="P-loop containing nucleotide triphosphate hydrolases"/>
    <property type="match status" value="1"/>
</dbReference>
<reference evidence="12" key="1">
    <citation type="submission" date="2020-10" db="EMBL/GenBank/DDBJ databases">
        <authorList>
            <person name="Gilroy R."/>
        </authorList>
    </citation>
    <scope>NUCLEOTIDE SEQUENCE</scope>
    <source>
        <strain evidence="12">CHK189-12415</strain>
    </source>
</reference>
<keyword evidence="4 9" id="KW-0812">Transmembrane</keyword>
<dbReference type="SUPFAM" id="SSF52540">
    <property type="entry name" value="P-loop containing nucleoside triphosphate hydrolases"/>
    <property type="match status" value="1"/>
</dbReference>
<dbReference type="Pfam" id="PF00664">
    <property type="entry name" value="ABC_membrane"/>
    <property type="match status" value="1"/>
</dbReference>
<evidence type="ECO:0000256" key="2">
    <source>
        <dbReference type="ARBA" id="ARBA00022448"/>
    </source>
</evidence>
<feature type="domain" description="ABC transporter" evidence="10">
    <location>
        <begin position="336"/>
        <end position="569"/>
    </location>
</feature>
<feature type="transmembrane region" description="Helical" evidence="9">
    <location>
        <begin position="20"/>
        <end position="40"/>
    </location>
</feature>
<feature type="transmembrane region" description="Helical" evidence="9">
    <location>
        <begin position="157"/>
        <end position="174"/>
    </location>
</feature>
<keyword evidence="2" id="KW-0813">Transport</keyword>
<dbReference type="InterPro" id="IPR027417">
    <property type="entry name" value="P-loop_NTPase"/>
</dbReference>
<sequence>MKKLWEYIKPYLPRMSGGFAIKFTGAIMDLLIPWMLSTIIDEVIPTGDMGRVLIWGGLMILAAGAVYAFNVIPNRMAAHVARDITEEVRRDLYSKTSSLSCAQVDRLTIPSLISRITSDTYNIHRMLNMIQRLGVRAPILLVGGLIVTMAMEPRLGAVLLLLMPLMGLTIYFISKKGIPMYTETQRRVDRLVQTVRENVVGIRVIKALSKEGYERERFNRTNGELAQQEAKAGITMAATNPLMNLFLNFGLVAVILLGAFLVDAGVTKIGRIIAFQSYFTIILTAVISLSRMFVILSKGAASAGRIAEVLNLPEELQPELESGGERDPKASPDEFIAFDHVTFSYLGQTPNIQDLSFTLKKGETLGIIGSTGSGKSTVVNLLMRLYDVTGGQVRIGGVDVKKIPPEKLHRMFGVVFQSDVLFADTIRENIAFGRTMDEADIEAAAAEAQAKEFILERDGSYESMLTIRGSNLSGGQRQRLLIARALAGQPPVLILDDSSSALDYKTDASLRTAIRENLSGTTSVIVAQRVSSVMQADHILVLEAGKEAGYGTHEELMESCPVYQEIAGSQLGDGIQHHGRTNRKKEAAV</sequence>
<evidence type="ECO:0000313" key="12">
    <source>
        <dbReference type="EMBL" id="HIR60852.1"/>
    </source>
</evidence>
<dbReference type="InterPro" id="IPR011527">
    <property type="entry name" value="ABC1_TM_dom"/>
</dbReference>
<dbReference type="InterPro" id="IPR017871">
    <property type="entry name" value="ABC_transporter-like_CS"/>
</dbReference>
<dbReference type="GO" id="GO:0016887">
    <property type="term" value="F:ATP hydrolysis activity"/>
    <property type="evidence" value="ECO:0007669"/>
    <property type="project" value="InterPro"/>
</dbReference>
<dbReference type="PROSITE" id="PS50893">
    <property type="entry name" value="ABC_TRANSPORTER_2"/>
    <property type="match status" value="1"/>
</dbReference>
<evidence type="ECO:0000256" key="5">
    <source>
        <dbReference type="ARBA" id="ARBA00022741"/>
    </source>
</evidence>
<feature type="domain" description="ABC transmembrane type-1" evidence="11">
    <location>
        <begin position="17"/>
        <end position="298"/>
    </location>
</feature>
<evidence type="ECO:0000256" key="3">
    <source>
        <dbReference type="ARBA" id="ARBA00022475"/>
    </source>
</evidence>
<proteinExistence type="predicted"/>
<comment type="subcellular location">
    <subcellularLocation>
        <location evidence="1">Cell membrane</location>
        <topology evidence="1">Multi-pass membrane protein</topology>
    </subcellularLocation>
</comment>
<feature type="transmembrane region" description="Helical" evidence="9">
    <location>
        <begin position="245"/>
        <end position="266"/>
    </location>
</feature>
<evidence type="ECO:0000259" key="11">
    <source>
        <dbReference type="PROSITE" id="PS50929"/>
    </source>
</evidence>
<dbReference type="Proteomes" id="UP000824241">
    <property type="component" value="Unassembled WGS sequence"/>
</dbReference>
<keyword evidence="7 9" id="KW-1133">Transmembrane helix</keyword>
<dbReference type="Pfam" id="PF00005">
    <property type="entry name" value="ABC_tran"/>
    <property type="match status" value="1"/>
</dbReference>
<keyword evidence="3" id="KW-1003">Cell membrane</keyword>
<evidence type="ECO:0000256" key="1">
    <source>
        <dbReference type="ARBA" id="ARBA00004651"/>
    </source>
</evidence>
<accession>A0A9D1DXJ3</accession>
<dbReference type="InterPro" id="IPR003439">
    <property type="entry name" value="ABC_transporter-like_ATP-bd"/>
</dbReference>
<organism evidence="12 13">
    <name type="scientific">Candidatus Faecivivens stercoravium</name>
    <dbReference type="NCBI Taxonomy" id="2840803"/>
    <lineage>
        <taxon>Bacteria</taxon>
        <taxon>Bacillati</taxon>
        <taxon>Bacillota</taxon>
        <taxon>Clostridia</taxon>
        <taxon>Eubacteriales</taxon>
        <taxon>Oscillospiraceae</taxon>
        <taxon>Oscillospiraceae incertae sedis</taxon>
        <taxon>Candidatus Faecivivens</taxon>
    </lineage>
</organism>
<reference evidence="12" key="2">
    <citation type="journal article" date="2021" name="PeerJ">
        <title>Extensive microbial diversity within the chicken gut microbiome revealed by metagenomics and culture.</title>
        <authorList>
            <person name="Gilroy R."/>
            <person name="Ravi A."/>
            <person name="Getino M."/>
            <person name="Pursley I."/>
            <person name="Horton D.L."/>
            <person name="Alikhan N.F."/>
            <person name="Baker D."/>
            <person name="Gharbi K."/>
            <person name="Hall N."/>
            <person name="Watson M."/>
            <person name="Adriaenssens E.M."/>
            <person name="Foster-Nyarko E."/>
            <person name="Jarju S."/>
            <person name="Secka A."/>
            <person name="Antonio M."/>
            <person name="Oren A."/>
            <person name="Chaudhuri R.R."/>
            <person name="La Ragione R."/>
            <person name="Hildebrand F."/>
            <person name="Pallen M.J."/>
        </authorList>
    </citation>
    <scope>NUCLEOTIDE SEQUENCE</scope>
    <source>
        <strain evidence="12">CHK189-12415</strain>
    </source>
</reference>
<evidence type="ECO:0000256" key="8">
    <source>
        <dbReference type="ARBA" id="ARBA00023136"/>
    </source>
</evidence>
<dbReference type="AlphaFoldDB" id="A0A9D1DXJ3"/>
<dbReference type="EMBL" id="DVHA01000154">
    <property type="protein sequence ID" value="HIR60852.1"/>
    <property type="molecule type" value="Genomic_DNA"/>
</dbReference>
<dbReference type="GO" id="GO:0005886">
    <property type="term" value="C:plasma membrane"/>
    <property type="evidence" value="ECO:0007669"/>
    <property type="project" value="UniProtKB-SubCell"/>
</dbReference>
<evidence type="ECO:0000259" key="10">
    <source>
        <dbReference type="PROSITE" id="PS50893"/>
    </source>
</evidence>
<dbReference type="FunFam" id="3.40.50.300:FF:000221">
    <property type="entry name" value="Multidrug ABC transporter ATP-binding protein"/>
    <property type="match status" value="1"/>
</dbReference>
<dbReference type="PROSITE" id="PS00211">
    <property type="entry name" value="ABC_TRANSPORTER_1"/>
    <property type="match status" value="1"/>
</dbReference>
<feature type="transmembrane region" description="Helical" evidence="9">
    <location>
        <begin position="133"/>
        <end position="151"/>
    </location>
</feature>
<dbReference type="GO" id="GO:0015421">
    <property type="term" value="F:ABC-type oligopeptide transporter activity"/>
    <property type="evidence" value="ECO:0007669"/>
    <property type="project" value="TreeGrafter"/>
</dbReference>
<dbReference type="PROSITE" id="PS50929">
    <property type="entry name" value="ABC_TM1F"/>
    <property type="match status" value="1"/>
</dbReference>
<evidence type="ECO:0000256" key="7">
    <source>
        <dbReference type="ARBA" id="ARBA00022989"/>
    </source>
</evidence>
<feature type="transmembrane region" description="Helical" evidence="9">
    <location>
        <begin position="52"/>
        <end position="72"/>
    </location>
</feature>
<dbReference type="SMART" id="SM00382">
    <property type="entry name" value="AAA"/>
    <property type="match status" value="1"/>
</dbReference>
<dbReference type="InterPro" id="IPR039421">
    <property type="entry name" value="Type_1_exporter"/>
</dbReference>
<evidence type="ECO:0000256" key="9">
    <source>
        <dbReference type="SAM" id="Phobius"/>
    </source>
</evidence>
<evidence type="ECO:0000256" key="4">
    <source>
        <dbReference type="ARBA" id="ARBA00022692"/>
    </source>
</evidence>
<dbReference type="Gene3D" id="1.20.1560.10">
    <property type="entry name" value="ABC transporter type 1, transmembrane domain"/>
    <property type="match status" value="1"/>
</dbReference>
<dbReference type="GO" id="GO:0005524">
    <property type="term" value="F:ATP binding"/>
    <property type="evidence" value="ECO:0007669"/>
    <property type="project" value="UniProtKB-KW"/>
</dbReference>
<evidence type="ECO:0000313" key="13">
    <source>
        <dbReference type="Proteomes" id="UP000824241"/>
    </source>
</evidence>
<feature type="transmembrane region" description="Helical" evidence="9">
    <location>
        <begin position="272"/>
        <end position="296"/>
    </location>
</feature>
<keyword evidence="6 12" id="KW-0067">ATP-binding</keyword>